<sequence length="261" mass="28900">MAEEIAQAELPVARWADARLRRLPGMVPVDTAEWLVIDDAFGAQMAERARLLSETPAAVLVGDGPTPEALELLNLVQAELPLRGYLALDGGWRRPDGVEVPVDAERPLWTLGHLVQEDLCIHTRPEGSAEHVLSAAVLCFPASWTLAEKIGRPLTGVHAPVEEYDAGLAARVQRLFDALRPEQPLMRYNALHYSDPALFQPRPEAAPRRAEDANARWIRSERQVLRRMPRTGAVVFAIHTWVVAEEALTPAQVRALVDHPL</sequence>
<dbReference type="RefSeq" id="WP_179906608.1">
    <property type="nucleotide sequence ID" value="NZ_JACBXS010000025.1"/>
</dbReference>
<gene>
    <name evidence="1" type="ORF">HUK65_12485</name>
</gene>
<dbReference type="Proteomes" id="UP000529417">
    <property type="component" value="Unassembled WGS sequence"/>
</dbReference>
<dbReference type="EMBL" id="JACBXS010000025">
    <property type="protein sequence ID" value="NYS25810.1"/>
    <property type="molecule type" value="Genomic_DNA"/>
</dbReference>
<dbReference type="AlphaFoldDB" id="A0A7Z0I0W7"/>
<evidence type="ECO:0000313" key="1">
    <source>
        <dbReference type="EMBL" id="NYS25810.1"/>
    </source>
</evidence>
<comment type="caution">
    <text evidence="1">The sequence shown here is derived from an EMBL/GenBank/DDBJ whole genome shotgun (WGS) entry which is preliminary data.</text>
</comment>
<dbReference type="InterPro" id="IPR021848">
    <property type="entry name" value="HODM_asu-like"/>
</dbReference>
<protein>
    <submittedName>
        <fullName evidence="1">DUF3445 domain-containing protein</fullName>
    </submittedName>
</protein>
<reference evidence="1 2" key="1">
    <citation type="journal article" date="2000" name="Arch. Microbiol.">
        <title>Rhodobaca bogoriensis gen. nov. and sp. nov., an alkaliphilic purple nonsulfur bacterium from African Rift Valley soda lakes.</title>
        <authorList>
            <person name="Milford A.D."/>
            <person name="Achenbach L.A."/>
            <person name="Jung D.O."/>
            <person name="Madigan M.T."/>
        </authorList>
    </citation>
    <scope>NUCLEOTIDE SEQUENCE [LARGE SCALE GENOMIC DNA]</scope>
    <source>
        <strain evidence="1 2">2376</strain>
    </source>
</reference>
<organism evidence="1 2">
    <name type="scientific">Rhabdonatronobacter sediminivivens</name>
    <dbReference type="NCBI Taxonomy" id="2743469"/>
    <lineage>
        <taxon>Bacteria</taxon>
        <taxon>Pseudomonadati</taxon>
        <taxon>Pseudomonadota</taxon>
        <taxon>Alphaproteobacteria</taxon>
        <taxon>Rhodobacterales</taxon>
        <taxon>Paracoccaceae</taxon>
        <taxon>Rhabdonatronobacter</taxon>
    </lineage>
</organism>
<evidence type="ECO:0000313" key="2">
    <source>
        <dbReference type="Proteomes" id="UP000529417"/>
    </source>
</evidence>
<name>A0A7Z0I0W7_9RHOB</name>
<accession>A0A7Z0I0W7</accession>
<keyword evidence="2" id="KW-1185">Reference proteome</keyword>
<dbReference type="Pfam" id="PF11927">
    <property type="entry name" value="HODM_asu-like"/>
    <property type="match status" value="1"/>
</dbReference>
<proteinExistence type="predicted"/>